<dbReference type="SUPFAM" id="SSF75005">
    <property type="entry name" value="Arabinanase/levansucrase/invertase"/>
    <property type="match status" value="1"/>
</dbReference>
<dbReference type="Pfam" id="PF04616">
    <property type="entry name" value="Glyco_hydro_43"/>
    <property type="match status" value="1"/>
</dbReference>
<dbReference type="InterPro" id="IPR023296">
    <property type="entry name" value="Glyco_hydro_beta-prop_sf"/>
</dbReference>
<keyword evidence="3 5" id="KW-0378">Hydrolase</keyword>
<comment type="similarity">
    <text evidence="1 5">Belongs to the glycosyl hydrolase 43 family.</text>
</comment>
<dbReference type="STRING" id="1295533.A0A1E3HEG5"/>
<keyword evidence="4 5" id="KW-0326">Glycosidase</keyword>
<dbReference type="AlphaFoldDB" id="A0A1E3HEG5"/>
<dbReference type="GeneID" id="30158374"/>
<evidence type="ECO:0008006" key="9">
    <source>
        <dbReference type="Google" id="ProtNLM"/>
    </source>
</evidence>
<evidence type="ECO:0000256" key="3">
    <source>
        <dbReference type="ARBA" id="ARBA00022801"/>
    </source>
</evidence>
<evidence type="ECO:0000313" key="8">
    <source>
        <dbReference type="Proteomes" id="UP000094065"/>
    </source>
</evidence>
<comment type="caution">
    <text evidence="7">The sequence shown here is derived from an EMBL/GenBank/DDBJ whole genome shotgun (WGS) entry which is preliminary data.</text>
</comment>
<dbReference type="PANTHER" id="PTHR43817:SF1">
    <property type="entry name" value="HYDROLASE, FAMILY 43, PUTATIVE (AFU_ORTHOLOGUE AFUA_3G01660)-RELATED"/>
    <property type="match status" value="1"/>
</dbReference>
<evidence type="ECO:0000256" key="1">
    <source>
        <dbReference type="ARBA" id="ARBA00009865"/>
    </source>
</evidence>
<dbReference type="RefSeq" id="XP_018990517.1">
    <property type="nucleotide sequence ID" value="XM_019141710.1"/>
</dbReference>
<dbReference type="GO" id="GO:0004553">
    <property type="term" value="F:hydrolase activity, hydrolyzing O-glycosyl compounds"/>
    <property type="evidence" value="ECO:0007669"/>
    <property type="project" value="InterPro"/>
</dbReference>
<dbReference type="Gene3D" id="2.115.10.20">
    <property type="entry name" value="Glycosyl hydrolase domain, family 43"/>
    <property type="match status" value="1"/>
</dbReference>
<dbReference type="RefSeq" id="XP_018990518.1">
    <property type="nucleotide sequence ID" value="XM_019141711.1"/>
</dbReference>
<gene>
    <name evidence="7" type="ORF">L202_07065</name>
</gene>
<reference evidence="7 8" key="1">
    <citation type="submission" date="2016-06" db="EMBL/GenBank/DDBJ databases">
        <title>Evolution of pathogenesis and genome organization in the Tremellales.</title>
        <authorList>
            <person name="Cuomo C."/>
            <person name="Litvintseva A."/>
            <person name="Heitman J."/>
            <person name="Chen Y."/>
            <person name="Sun S."/>
            <person name="Springer D."/>
            <person name="Dromer F."/>
            <person name="Young S."/>
            <person name="Zeng Q."/>
            <person name="Chapman S."/>
            <person name="Gujja S."/>
            <person name="Saif S."/>
            <person name="Birren B."/>
        </authorList>
    </citation>
    <scope>NUCLEOTIDE SEQUENCE [LARGE SCALE GENOMIC DNA]</scope>
    <source>
        <strain evidence="7 8">CBS 6039</strain>
    </source>
</reference>
<feature type="chain" id="PRO_5010947776" description="Glycoside hydrolase family 43 protein" evidence="6">
    <location>
        <begin position="20"/>
        <end position="325"/>
    </location>
</feature>
<dbReference type="GO" id="GO:0005975">
    <property type="term" value="P:carbohydrate metabolic process"/>
    <property type="evidence" value="ECO:0007669"/>
    <property type="project" value="InterPro"/>
</dbReference>
<dbReference type="InterPro" id="IPR006710">
    <property type="entry name" value="Glyco_hydro_43"/>
</dbReference>
<dbReference type="CDD" id="cd18820">
    <property type="entry name" value="GH43_LbAraf43-like"/>
    <property type="match status" value="1"/>
</dbReference>
<protein>
    <recommendedName>
        <fullName evidence="9">Glycoside hydrolase family 43 protein</fullName>
    </recommendedName>
</protein>
<dbReference type="EMBL" id="AWGJ01000011">
    <property type="protein sequence ID" value="ODN74736.1"/>
    <property type="molecule type" value="Genomic_DNA"/>
</dbReference>
<keyword evidence="8" id="KW-1185">Reference proteome</keyword>
<evidence type="ECO:0000256" key="5">
    <source>
        <dbReference type="RuleBase" id="RU361187"/>
    </source>
</evidence>
<keyword evidence="2 6" id="KW-0732">Signal</keyword>
<name>A0A1E3HEG5_9TREE</name>
<dbReference type="PANTHER" id="PTHR43817">
    <property type="entry name" value="GLYCOSYL HYDROLASE"/>
    <property type="match status" value="1"/>
</dbReference>
<evidence type="ECO:0000313" key="7">
    <source>
        <dbReference type="EMBL" id="ODN74737.1"/>
    </source>
</evidence>
<evidence type="ECO:0000256" key="6">
    <source>
        <dbReference type="SAM" id="SignalP"/>
    </source>
</evidence>
<dbReference type="OrthoDB" id="272289at2759"/>
<evidence type="ECO:0000256" key="4">
    <source>
        <dbReference type="ARBA" id="ARBA00023295"/>
    </source>
</evidence>
<dbReference type="EMBL" id="AWGJ01000011">
    <property type="protein sequence ID" value="ODN74737.1"/>
    <property type="molecule type" value="Genomic_DNA"/>
</dbReference>
<proteinExistence type="inferred from homology"/>
<organism evidence="7 8">
    <name type="scientific">Cryptococcus amylolentus CBS 6039</name>
    <dbReference type="NCBI Taxonomy" id="1295533"/>
    <lineage>
        <taxon>Eukaryota</taxon>
        <taxon>Fungi</taxon>
        <taxon>Dikarya</taxon>
        <taxon>Basidiomycota</taxon>
        <taxon>Agaricomycotina</taxon>
        <taxon>Tremellomycetes</taxon>
        <taxon>Tremellales</taxon>
        <taxon>Cryptococcaceae</taxon>
        <taxon>Cryptococcus</taxon>
    </lineage>
</organism>
<dbReference type="Proteomes" id="UP000094065">
    <property type="component" value="Unassembled WGS sequence"/>
</dbReference>
<feature type="signal peptide" evidence="6">
    <location>
        <begin position="1"/>
        <end position="19"/>
    </location>
</feature>
<sequence>MFIPTLLSTVLSILAFARAAQFSNPIRDSGADPFIVYDNSTSQYYLITTTATDLRLISSPTLGGLYNGTDTQVYSTNDTQVLRHVWAGELHKVDGSWYIYFSWLERPWVIKGGADPLDAYPGPPVQLSADFGIDGTILTHNSSLYFLWSCLTKSPSADSICIAPLSSPTSLVNASTAVISSPTEEWENQGNASINEAPQALYWEGEKYLTFSASHCKSAGYSLGLLHLTGDDPLLPSSWTKTEGPVFSSANGEYGPGHNGIFASPDGTELWNVYHAVTNSSGSCGTDRQTFAQPIDLSQFSTEGPIFGIPLAKGHVIDGPSEKAA</sequence>
<accession>A0A1E3HEG5</accession>
<evidence type="ECO:0000256" key="2">
    <source>
        <dbReference type="ARBA" id="ARBA00022729"/>
    </source>
</evidence>